<protein>
    <submittedName>
        <fullName evidence="7">Uncharacterized protein</fullName>
    </submittedName>
</protein>
<dbReference type="Pfam" id="PF03330">
    <property type="entry name" value="DPBB_1"/>
    <property type="match status" value="1"/>
</dbReference>
<dbReference type="InterPro" id="IPR007112">
    <property type="entry name" value="Expansin/allergen_DPBB_dom"/>
</dbReference>
<dbReference type="InterPro" id="IPR036749">
    <property type="entry name" value="Expansin_CBD_sf"/>
</dbReference>
<reference evidence="7" key="1">
    <citation type="submission" date="2021-01" db="EMBL/GenBank/DDBJ databases">
        <title>Adiantum capillus-veneris genome.</title>
        <authorList>
            <person name="Fang Y."/>
            <person name="Liao Q."/>
        </authorList>
    </citation>
    <scope>NUCLEOTIDE SEQUENCE</scope>
    <source>
        <strain evidence="7">H3</strain>
        <tissue evidence="7">Leaf</tissue>
    </source>
</reference>
<dbReference type="InterPro" id="IPR036908">
    <property type="entry name" value="RlpA-like_sf"/>
</dbReference>
<dbReference type="SMART" id="SM00837">
    <property type="entry name" value="DPBB_1"/>
    <property type="match status" value="1"/>
</dbReference>
<evidence type="ECO:0000259" key="6">
    <source>
        <dbReference type="PROSITE" id="PS50843"/>
    </source>
</evidence>
<name>A0A9D4Z8Z2_ADICA</name>
<evidence type="ECO:0000256" key="4">
    <source>
        <dbReference type="SAM" id="MobiDB-lite"/>
    </source>
</evidence>
<sequence length="304" mass="32294">MAASLTLLTMCLLMGSYYMLSMPLVSGGYYVGKPLKRRPPTKPRPSSKSHTKHYKKPHIKPPSTRRPAPRKAYPTDGSGWLPATATWYGSATGSGTDGGACGYGSLDSSPYGKVVSAGSPVLFKAGMGCGACYQVKCLAGAICSPRPATVVITDECPGGYCASGKTHFDMSGAAFGAMASSTQSTQSLLNAGVVQVLYRRVPCSYKSGTMVSFQVNQGATNYWFSVLIRYVRGDGEISAVELMEGGQWRQMEHLWGAYWCLNSGPLQAPFSVKVTSSRGASLTALNVIPANWAPGQTYASNVNF</sequence>
<gene>
    <name evidence="7" type="ORF">GOP47_0019970</name>
</gene>
<dbReference type="PANTHER" id="PTHR31692:SF5">
    <property type="entry name" value="EXPANSIN-B3"/>
    <property type="match status" value="1"/>
</dbReference>
<dbReference type="InterPro" id="IPR007117">
    <property type="entry name" value="Expansin_CBD"/>
</dbReference>
<evidence type="ECO:0000313" key="7">
    <source>
        <dbReference type="EMBL" id="KAI5065275.1"/>
    </source>
</evidence>
<evidence type="ECO:0000256" key="3">
    <source>
        <dbReference type="RuleBase" id="RU003460"/>
    </source>
</evidence>
<evidence type="ECO:0000259" key="5">
    <source>
        <dbReference type="PROSITE" id="PS50842"/>
    </source>
</evidence>
<dbReference type="CDD" id="cd22275">
    <property type="entry name" value="DPBB_EXPB_N"/>
    <property type="match status" value="1"/>
</dbReference>
<proteinExistence type="inferred from homology"/>
<dbReference type="InterPro" id="IPR005795">
    <property type="entry name" value="LolPI"/>
</dbReference>
<comment type="caution">
    <text evidence="7">The sequence shown here is derived from an EMBL/GenBank/DDBJ whole genome shotgun (WGS) entry which is preliminary data.</text>
</comment>
<dbReference type="Gene3D" id="2.60.40.760">
    <property type="entry name" value="Expansin, cellulose-binding-like domain"/>
    <property type="match status" value="1"/>
</dbReference>
<dbReference type="Gene3D" id="2.40.40.10">
    <property type="entry name" value="RlpA-like domain"/>
    <property type="match status" value="1"/>
</dbReference>
<feature type="domain" description="Expansin-like CBD" evidence="6">
    <location>
        <begin position="222"/>
        <end position="300"/>
    </location>
</feature>
<evidence type="ECO:0000313" key="8">
    <source>
        <dbReference type="Proteomes" id="UP000886520"/>
    </source>
</evidence>
<dbReference type="PROSITE" id="PS50843">
    <property type="entry name" value="EXPANSIN_CBD"/>
    <property type="match status" value="1"/>
</dbReference>
<evidence type="ECO:0000256" key="1">
    <source>
        <dbReference type="ARBA" id="ARBA00004613"/>
    </source>
</evidence>
<dbReference type="InterPro" id="IPR009009">
    <property type="entry name" value="RlpA-like_DPBB"/>
</dbReference>
<dbReference type="EMBL" id="JABFUD020000019">
    <property type="protein sequence ID" value="KAI5065275.1"/>
    <property type="molecule type" value="Genomic_DNA"/>
</dbReference>
<dbReference type="AlphaFoldDB" id="A0A9D4Z8Z2"/>
<feature type="domain" description="Expansin-like EG45" evidence="5">
    <location>
        <begin position="98"/>
        <end position="208"/>
    </location>
</feature>
<dbReference type="Proteomes" id="UP000886520">
    <property type="component" value="Chromosome 19"/>
</dbReference>
<comment type="subcellular location">
    <subcellularLocation>
        <location evidence="1">Secreted</location>
    </subcellularLocation>
</comment>
<dbReference type="PRINTS" id="PR01225">
    <property type="entry name" value="EXPANSNFAMLY"/>
</dbReference>
<dbReference type="PRINTS" id="PR00829">
    <property type="entry name" value="LOLP1ALLERGN"/>
</dbReference>
<dbReference type="InterPro" id="IPR007118">
    <property type="entry name" value="Expan_Lol_pI"/>
</dbReference>
<dbReference type="GO" id="GO:0005576">
    <property type="term" value="C:extracellular region"/>
    <property type="evidence" value="ECO:0007669"/>
    <property type="project" value="UniProtKB-SubCell"/>
</dbReference>
<feature type="compositionally biased region" description="Basic residues" evidence="4">
    <location>
        <begin position="34"/>
        <end position="59"/>
    </location>
</feature>
<keyword evidence="8" id="KW-1185">Reference proteome</keyword>
<dbReference type="OrthoDB" id="406505at2759"/>
<evidence type="ECO:0000256" key="2">
    <source>
        <dbReference type="ARBA" id="ARBA00022525"/>
    </source>
</evidence>
<dbReference type="SUPFAM" id="SSF50685">
    <property type="entry name" value="Barwin-like endoglucanases"/>
    <property type="match status" value="1"/>
</dbReference>
<keyword evidence="2" id="KW-0964">Secreted</keyword>
<accession>A0A9D4Z8Z2</accession>
<dbReference type="Pfam" id="PF01357">
    <property type="entry name" value="Expansin_C"/>
    <property type="match status" value="1"/>
</dbReference>
<organism evidence="7 8">
    <name type="scientific">Adiantum capillus-veneris</name>
    <name type="common">Maidenhair fern</name>
    <dbReference type="NCBI Taxonomy" id="13818"/>
    <lineage>
        <taxon>Eukaryota</taxon>
        <taxon>Viridiplantae</taxon>
        <taxon>Streptophyta</taxon>
        <taxon>Embryophyta</taxon>
        <taxon>Tracheophyta</taxon>
        <taxon>Polypodiopsida</taxon>
        <taxon>Polypodiidae</taxon>
        <taxon>Polypodiales</taxon>
        <taxon>Pteridineae</taxon>
        <taxon>Pteridaceae</taxon>
        <taxon>Vittarioideae</taxon>
        <taxon>Adiantum</taxon>
    </lineage>
</organism>
<dbReference type="SUPFAM" id="SSF49590">
    <property type="entry name" value="PHL pollen allergen"/>
    <property type="match status" value="1"/>
</dbReference>
<comment type="similarity">
    <text evidence="3">Belongs to the expansin family.</text>
</comment>
<dbReference type="PROSITE" id="PS50842">
    <property type="entry name" value="EXPANSIN_EG45"/>
    <property type="match status" value="1"/>
</dbReference>
<dbReference type="PANTHER" id="PTHR31692">
    <property type="entry name" value="EXPANSIN-B3"/>
    <property type="match status" value="1"/>
</dbReference>
<feature type="region of interest" description="Disordered" evidence="4">
    <location>
        <begin position="34"/>
        <end position="77"/>
    </location>
</feature>